<sequence>MGPITQFTPDPNLRMAFYGVDYNPARSLMPWCGATLQSVIDDVILLSQITKRIRLYGMDCNQAGLTFQAIKALNVSMEVALTLWVDKNATTYQRQYETLLEVLDEYGTDMLTGVSVGNEVLFRGDQNLTELGTMMKTVRANLKSRYGKSIPVFTSEVGSNLDARLASYSDELQGNLHPYFSGTPVSGAANWTFSQYRTNVTAYPVSTGLKGVISEVGWPSAPETAIFEGGAVPGLANLQIMADTFVCQANSANIPYYWFEFKDEPWKHDPGVPVEPYWGIFDQDGNRKIRIPECIAP</sequence>
<comment type="function">
    <text evidence="16">Glucanases play a role in cell expansion during growth, in cell-cell fusion during mating, and in spore release during sporulation. This enzyme may be involved in beta-glucan degradation. Active on laminarin and lichenan.</text>
</comment>
<comment type="catalytic activity">
    <reaction evidence="1">
        <text>Hydrolysis of (1-&gt;3)-beta-D-glucosidic linkages in (1-&gt;3)-beta-D-glucans.</text>
        <dbReference type="EC" id="3.2.1.39"/>
    </reaction>
</comment>
<dbReference type="GO" id="GO:0071555">
    <property type="term" value="P:cell wall organization"/>
    <property type="evidence" value="ECO:0007669"/>
    <property type="project" value="UniProtKB-KW"/>
</dbReference>
<evidence type="ECO:0000256" key="12">
    <source>
        <dbReference type="ARBA" id="ARBA00023180"/>
    </source>
</evidence>
<dbReference type="EMBL" id="JAAAIP010000167">
    <property type="protein sequence ID" value="KAG0323980.1"/>
    <property type="molecule type" value="Genomic_DNA"/>
</dbReference>
<dbReference type="GO" id="GO:0009277">
    <property type="term" value="C:fungal-type cell wall"/>
    <property type="evidence" value="ECO:0007669"/>
    <property type="project" value="TreeGrafter"/>
</dbReference>
<dbReference type="GO" id="GO:0000272">
    <property type="term" value="P:polysaccharide catabolic process"/>
    <property type="evidence" value="ECO:0007669"/>
    <property type="project" value="UniProtKB-KW"/>
</dbReference>
<evidence type="ECO:0000256" key="9">
    <source>
        <dbReference type="ARBA" id="ARBA00022729"/>
    </source>
</evidence>
<dbReference type="GO" id="GO:0005886">
    <property type="term" value="C:plasma membrane"/>
    <property type="evidence" value="ECO:0007669"/>
    <property type="project" value="UniProtKB-SubCell"/>
</dbReference>
<name>A0A9P6RMW2_9FUNG</name>
<evidence type="ECO:0000256" key="19">
    <source>
        <dbReference type="RuleBase" id="RU004335"/>
    </source>
</evidence>
<evidence type="ECO:0000256" key="4">
    <source>
        <dbReference type="ARBA" id="ARBA00008773"/>
    </source>
</evidence>
<dbReference type="Proteomes" id="UP000738325">
    <property type="component" value="Unassembled WGS sequence"/>
</dbReference>
<keyword evidence="21" id="KW-1185">Reference proteome</keyword>
<dbReference type="AlphaFoldDB" id="A0A9P6RMW2"/>
<evidence type="ECO:0000313" key="20">
    <source>
        <dbReference type="EMBL" id="KAG0323980.1"/>
    </source>
</evidence>
<dbReference type="InterPro" id="IPR050732">
    <property type="entry name" value="Beta-glucan_modifiers"/>
</dbReference>
<evidence type="ECO:0000256" key="3">
    <source>
        <dbReference type="ARBA" id="ARBA00004401"/>
    </source>
</evidence>
<comment type="similarity">
    <text evidence="4 19">Belongs to the glycosyl hydrolase 17 family.</text>
</comment>
<evidence type="ECO:0000256" key="2">
    <source>
        <dbReference type="ARBA" id="ARBA00004191"/>
    </source>
</evidence>
<dbReference type="Pfam" id="PF00332">
    <property type="entry name" value="Glyco_hydro_17"/>
    <property type="match status" value="1"/>
</dbReference>
<comment type="subcellular location">
    <subcellularLocation>
        <location evidence="3">Cell membrane</location>
        <topology evidence="3">Single-pass type II membrane protein</topology>
    </subcellularLocation>
    <subcellularLocation>
        <location evidence="2">Secreted</location>
        <location evidence="2">Cell wall</location>
    </subcellularLocation>
</comment>
<proteinExistence type="inferred from homology"/>
<keyword evidence="9" id="KW-0732">Signal</keyword>
<keyword evidence="11" id="KW-0472">Membrane</keyword>
<gene>
    <name evidence="20" type="ORF">BGZ99_002288</name>
</gene>
<evidence type="ECO:0000313" key="21">
    <source>
        <dbReference type="Proteomes" id="UP000738325"/>
    </source>
</evidence>
<evidence type="ECO:0000256" key="5">
    <source>
        <dbReference type="ARBA" id="ARBA00012780"/>
    </source>
</evidence>
<keyword evidence="8" id="KW-0964">Secreted</keyword>
<dbReference type="GO" id="GO:0042973">
    <property type="term" value="F:glucan endo-1,3-beta-D-glucosidase activity"/>
    <property type="evidence" value="ECO:0007669"/>
    <property type="project" value="UniProtKB-EC"/>
</dbReference>
<accession>A0A9P6RMW2</accession>
<dbReference type="InterPro" id="IPR000490">
    <property type="entry name" value="Glyco_hydro_17"/>
</dbReference>
<evidence type="ECO:0000256" key="8">
    <source>
        <dbReference type="ARBA" id="ARBA00022525"/>
    </source>
</evidence>
<evidence type="ECO:0000256" key="14">
    <source>
        <dbReference type="ARBA" id="ARBA00023316"/>
    </source>
</evidence>
<evidence type="ECO:0000256" key="10">
    <source>
        <dbReference type="ARBA" id="ARBA00022801"/>
    </source>
</evidence>
<evidence type="ECO:0000256" key="18">
    <source>
        <dbReference type="ARBA" id="ARBA00043078"/>
    </source>
</evidence>
<evidence type="ECO:0000256" key="16">
    <source>
        <dbReference type="ARBA" id="ARBA00037649"/>
    </source>
</evidence>
<dbReference type="EC" id="3.2.1.39" evidence="5"/>
<dbReference type="Gene3D" id="3.20.20.80">
    <property type="entry name" value="Glycosidases"/>
    <property type="match status" value="1"/>
</dbReference>
<organism evidence="20 21">
    <name type="scientific">Dissophora globulifera</name>
    <dbReference type="NCBI Taxonomy" id="979702"/>
    <lineage>
        <taxon>Eukaryota</taxon>
        <taxon>Fungi</taxon>
        <taxon>Fungi incertae sedis</taxon>
        <taxon>Mucoromycota</taxon>
        <taxon>Mortierellomycotina</taxon>
        <taxon>Mortierellomycetes</taxon>
        <taxon>Mortierellales</taxon>
        <taxon>Mortierellaceae</taxon>
        <taxon>Dissophora</taxon>
    </lineage>
</organism>
<evidence type="ECO:0000256" key="17">
    <source>
        <dbReference type="ARBA" id="ARBA00042373"/>
    </source>
</evidence>
<evidence type="ECO:0000256" key="7">
    <source>
        <dbReference type="ARBA" id="ARBA00022512"/>
    </source>
</evidence>
<protein>
    <recommendedName>
        <fullName evidence="5">glucan endo-1,3-beta-D-glucosidase</fullName>
        <ecNumber evidence="5">3.2.1.39</ecNumber>
    </recommendedName>
    <alternativeName>
        <fullName evidence="18">Endo-1,3-beta-glucanase btgC</fullName>
    </alternativeName>
    <alternativeName>
        <fullName evidence="17">Laminarinase btgC</fullName>
    </alternativeName>
</protein>
<keyword evidence="6" id="KW-1003">Cell membrane</keyword>
<dbReference type="GO" id="GO:0009986">
    <property type="term" value="C:cell surface"/>
    <property type="evidence" value="ECO:0007669"/>
    <property type="project" value="TreeGrafter"/>
</dbReference>
<dbReference type="PANTHER" id="PTHR16631">
    <property type="entry name" value="GLUCAN 1,3-BETA-GLUCOSIDASE"/>
    <property type="match status" value="1"/>
</dbReference>
<keyword evidence="7" id="KW-0134">Cell wall</keyword>
<dbReference type="InterPro" id="IPR017853">
    <property type="entry name" value="GH"/>
</dbReference>
<reference evidence="20" key="1">
    <citation type="journal article" date="2020" name="Fungal Divers.">
        <title>Resolving the Mortierellaceae phylogeny through synthesis of multi-gene phylogenetics and phylogenomics.</title>
        <authorList>
            <person name="Vandepol N."/>
            <person name="Liber J."/>
            <person name="Desiro A."/>
            <person name="Na H."/>
            <person name="Kennedy M."/>
            <person name="Barry K."/>
            <person name="Grigoriev I.V."/>
            <person name="Miller A.N."/>
            <person name="O'Donnell K."/>
            <person name="Stajich J.E."/>
            <person name="Bonito G."/>
        </authorList>
    </citation>
    <scope>NUCLEOTIDE SEQUENCE</scope>
    <source>
        <strain evidence="20">REB-010B</strain>
    </source>
</reference>
<keyword evidence="13" id="KW-0119">Carbohydrate metabolism</keyword>
<dbReference type="PANTHER" id="PTHR16631:SF17">
    <property type="entry name" value="GLUCAN ENDO-1,3-BETA-GLUCOSIDASE BTGC"/>
    <property type="match status" value="1"/>
</dbReference>
<dbReference type="GO" id="GO:0005576">
    <property type="term" value="C:extracellular region"/>
    <property type="evidence" value="ECO:0007669"/>
    <property type="project" value="TreeGrafter"/>
</dbReference>
<dbReference type="SUPFAM" id="SSF51445">
    <property type="entry name" value="(Trans)glycosidases"/>
    <property type="match status" value="1"/>
</dbReference>
<evidence type="ECO:0000256" key="11">
    <source>
        <dbReference type="ARBA" id="ARBA00023136"/>
    </source>
</evidence>
<keyword evidence="10" id="KW-0378">Hydrolase</keyword>
<keyword evidence="14" id="KW-0961">Cell wall biogenesis/degradation</keyword>
<dbReference type="OrthoDB" id="77201at2759"/>
<comment type="caution">
    <text evidence="20">The sequence shown here is derived from an EMBL/GenBank/DDBJ whole genome shotgun (WGS) entry which is preliminary data.</text>
</comment>
<evidence type="ECO:0000256" key="13">
    <source>
        <dbReference type="ARBA" id="ARBA00023277"/>
    </source>
</evidence>
<evidence type="ECO:0000256" key="6">
    <source>
        <dbReference type="ARBA" id="ARBA00022475"/>
    </source>
</evidence>
<evidence type="ECO:0000256" key="15">
    <source>
        <dbReference type="ARBA" id="ARBA00023326"/>
    </source>
</evidence>
<keyword evidence="15" id="KW-0624">Polysaccharide degradation</keyword>
<evidence type="ECO:0000256" key="1">
    <source>
        <dbReference type="ARBA" id="ARBA00000382"/>
    </source>
</evidence>
<keyword evidence="12" id="KW-0325">Glycoprotein</keyword>